<dbReference type="Pfam" id="PF00583">
    <property type="entry name" value="Acetyltransf_1"/>
    <property type="match status" value="1"/>
</dbReference>
<dbReference type="RefSeq" id="WP_274203038.1">
    <property type="nucleotide sequence ID" value="NZ_JAQZAO010000013.1"/>
</dbReference>
<gene>
    <name evidence="2" type="ORF">PGB27_24440</name>
</gene>
<proteinExistence type="predicted"/>
<dbReference type="InterPro" id="IPR000182">
    <property type="entry name" value="GNAT_dom"/>
</dbReference>
<dbReference type="Gene3D" id="3.40.630.30">
    <property type="match status" value="1"/>
</dbReference>
<reference evidence="2 3" key="1">
    <citation type="submission" date="2023-02" db="EMBL/GenBank/DDBJ databases">
        <title>Genome sequencing required for Actinomycetospora new species description.</title>
        <authorList>
            <person name="Saimee Y."/>
            <person name="Duangmal K."/>
        </authorList>
    </citation>
    <scope>NUCLEOTIDE SEQUENCE [LARGE SCALE GENOMIC DNA]</scope>
    <source>
        <strain evidence="2 3">DW7H6</strain>
    </source>
</reference>
<evidence type="ECO:0000313" key="3">
    <source>
        <dbReference type="Proteomes" id="UP001300763"/>
    </source>
</evidence>
<name>A0ABT5T061_9PSEU</name>
<dbReference type="InterPro" id="IPR052523">
    <property type="entry name" value="Trichothecene_AcTrans"/>
</dbReference>
<dbReference type="CDD" id="cd04301">
    <property type="entry name" value="NAT_SF"/>
    <property type="match status" value="1"/>
</dbReference>
<evidence type="ECO:0000259" key="1">
    <source>
        <dbReference type="PROSITE" id="PS51186"/>
    </source>
</evidence>
<dbReference type="EMBL" id="JAQZAO010000013">
    <property type="protein sequence ID" value="MDD7968505.1"/>
    <property type="molecule type" value="Genomic_DNA"/>
</dbReference>
<dbReference type="InterPro" id="IPR016181">
    <property type="entry name" value="Acyl_CoA_acyltransferase"/>
</dbReference>
<evidence type="ECO:0000313" key="2">
    <source>
        <dbReference type="EMBL" id="MDD7968505.1"/>
    </source>
</evidence>
<sequence length="202" mass="21856">MGEAVPVGEGDVPAVAAAAARAFADDGMFTFVFPDPSTRPAKLDRFFRGAVRYGRLAGTALTTRPGRAGVAIWLPPGHTTMSVAAMARAGMLTFPVTLGPAAFRRFTAYTSWLDGQRRELAPDPHWFLLALGVDPVRQRRGVGTTLMASTLADADQRGLAAYLETTSEANVAYYERAGFTVAREAVPDAGPRTWLMRREPRR</sequence>
<feature type="domain" description="N-acetyltransferase" evidence="1">
    <location>
        <begin position="122"/>
        <end position="201"/>
    </location>
</feature>
<dbReference type="SUPFAM" id="SSF55729">
    <property type="entry name" value="Acyl-CoA N-acyltransferases (Nat)"/>
    <property type="match status" value="1"/>
</dbReference>
<organism evidence="2 3">
    <name type="scientific">Actinomycetospora lemnae</name>
    <dbReference type="NCBI Taxonomy" id="3019891"/>
    <lineage>
        <taxon>Bacteria</taxon>
        <taxon>Bacillati</taxon>
        <taxon>Actinomycetota</taxon>
        <taxon>Actinomycetes</taxon>
        <taxon>Pseudonocardiales</taxon>
        <taxon>Pseudonocardiaceae</taxon>
        <taxon>Actinomycetospora</taxon>
    </lineage>
</organism>
<comment type="caution">
    <text evidence="2">The sequence shown here is derived from an EMBL/GenBank/DDBJ whole genome shotgun (WGS) entry which is preliminary data.</text>
</comment>
<dbReference type="PROSITE" id="PS51186">
    <property type="entry name" value="GNAT"/>
    <property type="match status" value="1"/>
</dbReference>
<dbReference type="PANTHER" id="PTHR42791:SF1">
    <property type="entry name" value="N-ACETYLTRANSFERASE DOMAIN-CONTAINING PROTEIN"/>
    <property type="match status" value="1"/>
</dbReference>
<accession>A0ABT5T061</accession>
<dbReference type="PANTHER" id="PTHR42791">
    <property type="entry name" value="GNAT FAMILY ACETYLTRANSFERASE"/>
    <property type="match status" value="1"/>
</dbReference>
<dbReference type="Proteomes" id="UP001300763">
    <property type="component" value="Unassembled WGS sequence"/>
</dbReference>
<protein>
    <submittedName>
        <fullName evidence="2">GNAT family N-acetyltransferase</fullName>
    </submittedName>
</protein>
<keyword evidence="3" id="KW-1185">Reference proteome</keyword>